<reference evidence="2" key="1">
    <citation type="submission" date="2022-11" db="UniProtKB">
        <authorList>
            <consortium name="WormBaseParasite"/>
        </authorList>
    </citation>
    <scope>IDENTIFICATION</scope>
</reference>
<sequence length="221" mass="25255">MKDIGLNGTDEKLIIHDSKTKTDKFNTFIRSNGLTKRCRPDNNGSTIVFMDQQNQEIPQLIIMVRINISELLASKSFINQSLLEQFDESSTPVFTGSENPNSCIFVKKDLHCFSLFNEHVIKQTIYKLAKRKGKHVYGEFSSKNHILSKLRIIEPIMAAIWDGKNNDSSVYVYDEISDGWLYKLNAYESTTADGITRKQSMHKIPAVSFILLVIYTVLHKC</sequence>
<name>A0AC34G147_9BILA</name>
<accession>A0AC34G147</accession>
<evidence type="ECO:0000313" key="1">
    <source>
        <dbReference type="Proteomes" id="UP000887579"/>
    </source>
</evidence>
<evidence type="ECO:0000313" key="2">
    <source>
        <dbReference type="WBParaSite" id="ES5_v2.g23305.t1"/>
    </source>
</evidence>
<proteinExistence type="predicted"/>
<protein>
    <submittedName>
        <fullName evidence="2">Uncharacterized protein</fullName>
    </submittedName>
</protein>
<organism evidence="1 2">
    <name type="scientific">Panagrolaimus sp. ES5</name>
    <dbReference type="NCBI Taxonomy" id="591445"/>
    <lineage>
        <taxon>Eukaryota</taxon>
        <taxon>Metazoa</taxon>
        <taxon>Ecdysozoa</taxon>
        <taxon>Nematoda</taxon>
        <taxon>Chromadorea</taxon>
        <taxon>Rhabditida</taxon>
        <taxon>Tylenchina</taxon>
        <taxon>Panagrolaimomorpha</taxon>
        <taxon>Panagrolaimoidea</taxon>
        <taxon>Panagrolaimidae</taxon>
        <taxon>Panagrolaimus</taxon>
    </lineage>
</organism>
<dbReference type="Proteomes" id="UP000887579">
    <property type="component" value="Unplaced"/>
</dbReference>
<dbReference type="WBParaSite" id="ES5_v2.g23305.t1">
    <property type="protein sequence ID" value="ES5_v2.g23305.t1"/>
    <property type="gene ID" value="ES5_v2.g23305"/>
</dbReference>